<dbReference type="InterPro" id="IPR017853">
    <property type="entry name" value="GH"/>
</dbReference>
<dbReference type="Gene3D" id="3.30.379.10">
    <property type="entry name" value="Chitobiase/beta-hexosaminidase domain 2-like"/>
    <property type="match status" value="1"/>
</dbReference>
<dbReference type="PANTHER" id="PTHR22600:SF57">
    <property type="entry name" value="BETA-N-ACETYLHEXOSAMINIDASE"/>
    <property type="match status" value="1"/>
</dbReference>
<feature type="domain" description="Glycoside hydrolase family 20 catalytic" evidence="6">
    <location>
        <begin position="168"/>
        <end position="310"/>
    </location>
</feature>
<evidence type="ECO:0000256" key="5">
    <source>
        <dbReference type="ARBA" id="ARBA00023295"/>
    </source>
</evidence>
<dbReference type="Pfam" id="PF02838">
    <property type="entry name" value="Glyco_hydro_20b"/>
    <property type="match status" value="1"/>
</dbReference>
<evidence type="ECO:0000256" key="1">
    <source>
        <dbReference type="ARBA" id="ARBA00001231"/>
    </source>
</evidence>
<accession>X1F3F0</accession>
<dbReference type="PRINTS" id="PR00738">
    <property type="entry name" value="GLHYDRLASE20"/>
</dbReference>
<protein>
    <recommendedName>
        <fullName evidence="3">beta-N-acetylhexosaminidase</fullName>
        <ecNumber evidence="3">3.2.1.52</ecNumber>
    </recommendedName>
</protein>
<proteinExistence type="inferred from homology"/>
<comment type="catalytic activity">
    <reaction evidence="1">
        <text>Hydrolysis of terminal non-reducing N-acetyl-D-hexosamine residues in N-acetyl-beta-D-hexosaminides.</text>
        <dbReference type="EC" id="3.2.1.52"/>
    </reaction>
</comment>
<dbReference type="GO" id="GO:0030203">
    <property type="term" value="P:glycosaminoglycan metabolic process"/>
    <property type="evidence" value="ECO:0007669"/>
    <property type="project" value="TreeGrafter"/>
</dbReference>
<dbReference type="SUPFAM" id="SSF55545">
    <property type="entry name" value="beta-N-acetylhexosaminidase-like domain"/>
    <property type="match status" value="1"/>
</dbReference>
<gene>
    <name evidence="8" type="ORF">S03H2_13839</name>
</gene>
<evidence type="ECO:0000256" key="3">
    <source>
        <dbReference type="ARBA" id="ARBA00012663"/>
    </source>
</evidence>
<comment type="caution">
    <text evidence="8">The sequence shown here is derived from an EMBL/GenBank/DDBJ whole genome shotgun (WGS) entry which is preliminary data.</text>
</comment>
<dbReference type="GO" id="GO:0004563">
    <property type="term" value="F:beta-N-acetylhexosaminidase activity"/>
    <property type="evidence" value="ECO:0007669"/>
    <property type="project" value="UniProtKB-EC"/>
</dbReference>
<dbReference type="InterPro" id="IPR025705">
    <property type="entry name" value="Beta_hexosaminidase_sua/sub"/>
</dbReference>
<dbReference type="EMBL" id="BARU01007020">
    <property type="protein sequence ID" value="GAH40161.1"/>
    <property type="molecule type" value="Genomic_DNA"/>
</dbReference>
<dbReference type="InterPro" id="IPR015882">
    <property type="entry name" value="HEX_bac_N"/>
</dbReference>
<sequence>MFIYLENLVKVEGVGEEIFLIPYPQYVKMNSSIKMKINEDSKLYTDLPEDFHYIIEQLHDALLSNGLKERIEVIKVQNLENFPEIKSNINEGISLFPNTLYNEVSVKKNYKDQGYILISTDFKLIIEANLAQGLFYGVQTLIQLLNSSQDKFSINNIKILDFPALQIRGVSDDISRGQTPKIENLKKFIKNLSHFKINQYYLAYMQDIFRFKNYPDIGENRGAYSIEEIKELIGFGKKNFINVIPIFQTVGHWDNILHNPSYWEYGEFPGSNSLNLAKEEIYDILDKMIGELSEVFTSEYFHIGADESFDVGKMNSKQYIEELGLGNAYLKHYRKV</sequence>
<dbReference type="GO" id="GO:0005975">
    <property type="term" value="P:carbohydrate metabolic process"/>
    <property type="evidence" value="ECO:0007669"/>
    <property type="project" value="InterPro"/>
</dbReference>
<comment type="similarity">
    <text evidence="2">Belongs to the glycosyl hydrolase 20 family.</text>
</comment>
<dbReference type="PANTHER" id="PTHR22600">
    <property type="entry name" value="BETA-HEXOSAMINIDASE"/>
    <property type="match status" value="1"/>
</dbReference>
<organism evidence="8">
    <name type="scientific">marine sediment metagenome</name>
    <dbReference type="NCBI Taxonomy" id="412755"/>
    <lineage>
        <taxon>unclassified sequences</taxon>
        <taxon>metagenomes</taxon>
        <taxon>ecological metagenomes</taxon>
    </lineage>
</organism>
<evidence type="ECO:0000256" key="4">
    <source>
        <dbReference type="ARBA" id="ARBA00022801"/>
    </source>
</evidence>
<dbReference type="Pfam" id="PF00728">
    <property type="entry name" value="Glyco_hydro_20"/>
    <property type="match status" value="1"/>
</dbReference>
<dbReference type="SUPFAM" id="SSF51445">
    <property type="entry name" value="(Trans)glycosidases"/>
    <property type="match status" value="1"/>
</dbReference>
<feature type="non-terminal residue" evidence="8">
    <location>
        <position position="336"/>
    </location>
</feature>
<dbReference type="Gene3D" id="3.20.20.80">
    <property type="entry name" value="Glycosidases"/>
    <property type="match status" value="1"/>
</dbReference>
<name>X1F3F0_9ZZZZ</name>
<evidence type="ECO:0000256" key="2">
    <source>
        <dbReference type="ARBA" id="ARBA00006285"/>
    </source>
</evidence>
<dbReference type="GO" id="GO:0016020">
    <property type="term" value="C:membrane"/>
    <property type="evidence" value="ECO:0007669"/>
    <property type="project" value="TreeGrafter"/>
</dbReference>
<evidence type="ECO:0000313" key="8">
    <source>
        <dbReference type="EMBL" id="GAH40161.1"/>
    </source>
</evidence>
<dbReference type="InterPro" id="IPR029018">
    <property type="entry name" value="Hex-like_dom2"/>
</dbReference>
<reference evidence="8" key="1">
    <citation type="journal article" date="2014" name="Front. Microbiol.">
        <title>High frequency of phylogenetically diverse reductive dehalogenase-homologous genes in deep subseafloor sedimentary metagenomes.</title>
        <authorList>
            <person name="Kawai M."/>
            <person name="Futagami T."/>
            <person name="Toyoda A."/>
            <person name="Takaki Y."/>
            <person name="Nishi S."/>
            <person name="Hori S."/>
            <person name="Arai W."/>
            <person name="Tsubouchi T."/>
            <person name="Morono Y."/>
            <person name="Uchiyama I."/>
            <person name="Ito T."/>
            <person name="Fujiyama A."/>
            <person name="Inagaki F."/>
            <person name="Takami H."/>
        </authorList>
    </citation>
    <scope>NUCLEOTIDE SEQUENCE</scope>
    <source>
        <strain evidence="8">Expedition CK06-06</strain>
    </source>
</reference>
<evidence type="ECO:0000259" key="6">
    <source>
        <dbReference type="Pfam" id="PF00728"/>
    </source>
</evidence>
<feature type="domain" description="Beta-hexosaminidase bacterial type N-terminal" evidence="7">
    <location>
        <begin position="19"/>
        <end position="161"/>
    </location>
</feature>
<evidence type="ECO:0000259" key="7">
    <source>
        <dbReference type="Pfam" id="PF02838"/>
    </source>
</evidence>
<keyword evidence="4" id="KW-0378">Hydrolase</keyword>
<keyword evidence="5" id="KW-0326">Glycosidase</keyword>
<dbReference type="InterPro" id="IPR015883">
    <property type="entry name" value="Glyco_hydro_20_cat"/>
</dbReference>
<dbReference type="AlphaFoldDB" id="X1F3F0"/>
<dbReference type="EC" id="3.2.1.52" evidence="3"/>